<proteinExistence type="predicted"/>
<protein>
    <submittedName>
        <fullName evidence="1">Uncharacterized protein</fullName>
    </submittedName>
</protein>
<accession>A0A0E9QIT5</accession>
<evidence type="ECO:0000313" key="1">
    <source>
        <dbReference type="EMBL" id="JAH16412.1"/>
    </source>
</evidence>
<name>A0A0E9QIT5_ANGAN</name>
<dbReference type="EMBL" id="GBXM01092165">
    <property type="protein sequence ID" value="JAH16412.1"/>
    <property type="molecule type" value="Transcribed_RNA"/>
</dbReference>
<sequence length="49" mass="5672">MKGSLNITVRVPKLCKMISCVVLLNLLIYCMNYHDEVTKIIYAVLYIHT</sequence>
<dbReference type="AlphaFoldDB" id="A0A0E9QIT5"/>
<reference evidence="1" key="2">
    <citation type="journal article" date="2015" name="Fish Shellfish Immunol.">
        <title>Early steps in the European eel (Anguilla anguilla)-Vibrio vulnificus interaction in the gills: Role of the RtxA13 toxin.</title>
        <authorList>
            <person name="Callol A."/>
            <person name="Pajuelo D."/>
            <person name="Ebbesson L."/>
            <person name="Teles M."/>
            <person name="MacKenzie S."/>
            <person name="Amaro C."/>
        </authorList>
    </citation>
    <scope>NUCLEOTIDE SEQUENCE</scope>
</reference>
<organism evidence="1">
    <name type="scientific">Anguilla anguilla</name>
    <name type="common">European freshwater eel</name>
    <name type="synonym">Muraena anguilla</name>
    <dbReference type="NCBI Taxonomy" id="7936"/>
    <lineage>
        <taxon>Eukaryota</taxon>
        <taxon>Metazoa</taxon>
        <taxon>Chordata</taxon>
        <taxon>Craniata</taxon>
        <taxon>Vertebrata</taxon>
        <taxon>Euteleostomi</taxon>
        <taxon>Actinopterygii</taxon>
        <taxon>Neopterygii</taxon>
        <taxon>Teleostei</taxon>
        <taxon>Anguilliformes</taxon>
        <taxon>Anguillidae</taxon>
        <taxon>Anguilla</taxon>
    </lineage>
</organism>
<reference evidence="1" key="1">
    <citation type="submission" date="2014-11" db="EMBL/GenBank/DDBJ databases">
        <authorList>
            <person name="Amaro Gonzalez C."/>
        </authorList>
    </citation>
    <scope>NUCLEOTIDE SEQUENCE</scope>
</reference>